<dbReference type="SFLD" id="SFLDG01135">
    <property type="entry name" value="C1.5.6:_HAD__Beta-PGM__Phospha"/>
    <property type="match status" value="1"/>
</dbReference>
<evidence type="ECO:0000313" key="12">
    <source>
        <dbReference type="Proteomes" id="UP000218968"/>
    </source>
</evidence>
<feature type="binding site" evidence="10">
    <location>
        <position position="15"/>
    </location>
    <ligand>
        <name>Mg(2+)</name>
        <dbReference type="ChEBI" id="CHEBI:18420"/>
    </ligand>
</feature>
<dbReference type="KEGG" id="lum:CNR27_01285"/>
<dbReference type="PRINTS" id="PR00413">
    <property type="entry name" value="HADHALOGNASE"/>
</dbReference>
<dbReference type="EC" id="3.1.3.18" evidence="5 10"/>
<dbReference type="Proteomes" id="UP000218968">
    <property type="component" value="Chromosome"/>
</dbReference>
<comment type="cofactor">
    <cofactor evidence="2 10">
        <name>Mg(2+)</name>
        <dbReference type="ChEBI" id="CHEBI:18420"/>
    </cofactor>
</comment>
<dbReference type="InterPro" id="IPR006439">
    <property type="entry name" value="HAD-SF_hydro_IA"/>
</dbReference>
<dbReference type="PANTHER" id="PTHR43434:SF1">
    <property type="entry name" value="PHOSPHOGLYCOLATE PHOSPHATASE"/>
    <property type="match status" value="1"/>
</dbReference>
<keyword evidence="6 10" id="KW-0479">Metal-binding</keyword>
<evidence type="ECO:0000256" key="7">
    <source>
        <dbReference type="ARBA" id="ARBA00022801"/>
    </source>
</evidence>
<dbReference type="GO" id="GO:0005975">
    <property type="term" value="P:carbohydrate metabolic process"/>
    <property type="evidence" value="ECO:0007669"/>
    <property type="project" value="InterPro"/>
</dbReference>
<dbReference type="GO" id="GO:0046295">
    <property type="term" value="P:glycolate biosynthetic process"/>
    <property type="evidence" value="ECO:0007669"/>
    <property type="project" value="UniProtKB-UniRule"/>
</dbReference>
<dbReference type="HAMAP" id="MF_00495">
    <property type="entry name" value="GPH_hydrolase_bact"/>
    <property type="match status" value="1"/>
</dbReference>
<proteinExistence type="inferred from homology"/>
<dbReference type="InterPro" id="IPR023198">
    <property type="entry name" value="PGP-like_dom2"/>
</dbReference>
<evidence type="ECO:0000256" key="9">
    <source>
        <dbReference type="ARBA" id="ARBA00023277"/>
    </source>
</evidence>
<dbReference type="OrthoDB" id="9776368at2"/>
<evidence type="ECO:0000256" key="6">
    <source>
        <dbReference type="ARBA" id="ARBA00022723"/>
    </source>
</evidence>
<dbReference type="AlphaFoldDB" id="A0A290XB10"/>
<dbReference type="NCBIfam" id="TIGR01449">
    <property type="entry name" value="PGP_bact"/>
    <property type="match status" value="1"/>
</dbReference>
<gene>
    <name evidence="11" type="primary">gph</name>
    <name evidence="11" type="ORF">CNR27_01285</name>
</gene>
<dbReference type="NCBIfam" id="TIGR01509">
    <property type="entry name" value="HAD-SF-IA-v3"/>
    <property type="match status" value="1"/>
</dbReference>
<dbReference type="GO" id="GO:0046872">
    <property type="term" value="F:metal ion binding"/>
    <property type="evidence" value="ECO:0007669"/>
    <property type="project" value="UniProtKB-KW"/>
</dbReference>
<organism evidence="11 12">
    <name type="scientific">Luteimonas chenhongjianii</name>
    <dbReference type="NCBI Taxonomy" id="2006110"/>
    <lineage>
        <taxon>Bacteria</taxon>
        <taxon>Pseudomonadati</taxon>
        <taxon>Pseudomonadota</taxon>
        <taxon>Gammaproteobacteria</taxon>
        <taxon>Lysobacterales</taxon>
        <taxon>Lysobacteraceae</taxon>
        <taxon>Luteimonas</taxon>
    </lineage>
</organism>
<accession>A0A290XB10</accession>
<dbReference type="InterPro" id="IPR037512">
    <property type="entry name" value="PGPase_prok"/>
</dbReference>
<dbReference type="GO" id="GO:0008967">
    <property type="term" value="F:phosphoglycolate phosphatase activity"/>
    <property type="evidence" value="ECO:0007669"/>
    <property type="project" value="UniProtKB-UniRule"/>
</dbReference>
<feature type="active site" description="Nucleophile" evidence="10">
    <location>
        <position position="13"/>
    </location>
</feature>
<feature type="binding site" evidence="10">
    <location>
        <position position="13"/>
    </location>
    <ligand>
        <name>Mg(2+)</name>
        <dbReference type="ChEBI" id="CHEBI:18420"/>
    </ligand>
</feature>
<keyword evidence="12" id="KW-1185">Reference proteome</keyword>
<dbReference type="SFLD" id="SFLDG01129">
    <property type="entry name" value="C1.5:_HAD__Beta-PGM__Phosphata"/>
    <property type="match status" value="1"/>
</dbReference>
<dbReference type="Gene3D" id="3.40.50.1000">
    <property type="entry name" value="HAD superfamily/HAD-like"/>
    <property type="match status" value="1"/>
</dbReference>
<evidence type="ECO:0000313" key="11">
    <source>
        <dbReference type="EMBL" id="ATD66251.1"/>
    </source>
</evidence>
<evidence type="ECO:0000256" key="3">
    <source>
        <dbReference type="ARBA" id="ARBA00004818"/>
    </source>
</evidence>
<evidence type="ECO:0000256" key="10">
    <source>
        <dbReference type="HAMAP-Rule" id="MF_00495"/>
    </source>
</evidence>
<feature type="binding site" evidence="10">
    <location>
        <position position="172"/>
    </location>
    <ligand>
        <name>Mg(2+)</name>
        <dbReference type="ChEBI" id="CHEBI:18420"/>
    </ligand>
</feature>
<dbReference type="Gene3D" id="1.10.150.240">
    <property type="entry name" value="Putative phosphatase, domain 2"/>
    <property type="match status" value="1"/>
</dbReference>
<evidence type="ECO:0000256" key="2">
    <source>
        <dbReference type="ARBA" id="ARBA00001946"/>
    </source>
</evidence>
<comment type="pathway">
    <text evidence="3 10">Organic acid metabolism; glycolate biosynthesis; glycolate from 2-phosphoglycolate: step 1/1.</text>
</comment>
<dbReference type="SFLD" id="SFLDS00003">
    <property type="entry name" value="Haloacid_Dehalogenase"/>
    <property type="match status" value="1"/>
</dbReference>
<dbReference type="FunFam" id="3.40.50.1000:FF:000022">
    <property type="entry name" value="Phosphoglycolate phosphatase"/>
    <property type="match status" value="1"/>
</dbReference>
<evidence type="ECO:0000256" key="4">
    <source>
        <dbReference type="ARBA" id="ARBA00006171"/>
    </source>
</evidence>
<dbReference type="SUPFAM" id="SSF56784">
    <property type="entry name" value="HAD-like"/>
    <property type="match status" value="1"/>
</dbReference>
<dbReference type="GO" id="GO:0005829">
    <property type="term" value="C:cytosol"/>
    <property type="evidence" value="ECO:0007669"/>
    <property type="project" value="TreeGrafter"/>
</dbReference>
<dbReference type="InterPro" id="IPR050155">
    <property type="entry name" value="HAD-like_hydrolase_sf"/>
</dbReference>
<evidence type="ECO:0000256" key="1">
    <source>
        <dbReference type="ARBA" id="ARBA00000830"/>
    </source>
</evidence>
<dbReference type="NCBIfam" id="TIGR01549">
    <property type="entry name" value="HAD-SF-IA-v1"/>
    <property type="match status" value="1"/>
</dbReference>
<comment type="function">
    <text evidence="10">Specifically catalyzes the dephosphorylation of 2-phosphoglycolate. Is involved in the dissimilation of the intracellular 2-phosphoglycolate formed during the DNA repair of 3'-phosphoglycolate ends, a major class of DNA lesions induced by oxidative stress.</text>
</comment>
<dbReference type="InterPro" id="IPR036412">
    <property type="entry name" value="HAD-like_sf"/>
</dbReference>
<reference evidence="12" key="1">
    <citation type="submission" date="2017-09" db="EMBL/GenBank/DDBJ databases">
        <title>Luteimonas liuhanmingii sp.nov., isolated from the intestinal contents of Tibetan Plateau Pika in Yushu, Qinghai Province, China.</title>
        <authorList>
            <person name="Gui Z."/>
        </authorList>
    </citation>
    <scope>NUCLEOTIDE SEQUENCE [LARGE SCALE GENOMIC DNA]</scope>
    <source>
        <strain evidence="12">100111</strain>
    </source>
</reference>
<dbReference type="InterPro" id="IPR023214">
    <property type="entry name" value="HAD_sf"/>
</dbReference>
<dbReference type="PANTHER" id="PTHR43434">
    <property type="entry name" value="PHOSPHOGLYCOLATE PHOSPHATASE"/>
    <property type="match status" value="1"/>
</dbReference>
<dbReference type="Pfam" id="PF00702">
    <property type="entry name" value="Hydrolase"/>
    <property type="match status" value="1"/>
</dbReference>
<dbReference type="GO" id="GO:0006281">
    <property type="term" value="P:DNA repair"/>
    <property type="evidence" value="ECO:0007669"/>
    <property type="project" value="TreeGrafter"/>
</dbReference>
<evidence type="ECO:0000256" key="8">
    <source>
        <dbReference type="ARBA" id="ARBA00022842"/>
    </source>
</evidence>
<evidence type="ECO:0000256" key="5">
    <source>
        <dbReference type="ARBA" id="ARBA00013078"/>
    </source>
</evidence>
<keyword evidence="8 10" id="KW-0460">Magnesium</keyword>
<dbReference type="UniPathway" id="UPA00865">
    <property type="reaction ID" value="UER00834"/>
</dbReference>
<keyword evidence="9 10" id="KW-0119">Carbohydrate metabolism</keyword>
<name>A0A290XB10_9GAMM</name>
<comment type="catalytic activity">
    <reaction evidence="1 10">
        <text>2-phosphoglycolate + H2O = glycolate + phosphate</text>
        <dbReference type="Rhea" id="RHEA:14369"/>
        <dbReference type="ChEBI" id="CHEBI:15377"/>
        <dbReference type="ChEBI" id="CHEBI:29805"/>
        <dbReference type="ChEBI" id="CHEBI:43474"/>
        <dbReference type="ChEBI" id="CHEBI:58033"/>
        <dbReference type="EC" id="3.1.3.18"/>
    </reaction>
</comment>
<sequence length="219" mass="23534">MPRAFPWPVVLFDLDGTLVDSASDIAAAVNRLLTELGHHAVDEATVRSWIGDGARELVTQALRHAGDTRDVGAVMPRFMVHYGDCLLLDPRLYPGVETTLEALRTAGVRMAVCTNKPAQYVSPLLEALGIDGFFDAVLGAGVLPERKPHPLPLLHLAREFGVDIGRCLMVGDSATDAGAAIAAGAPLVLVAYGYRRDFDLYGCGALAVIDRFDQLLDLR</sequence>
<comment type="similarity">
    <text evidence="4 10">Belongs to the HAD-like hydrolase superfamily. CbbY/CbbZ/Gph/YieH family.</text>
</comment>
<protein>
    <recommendedName>
        <fullName evidence="5 10">Phosphoglycolate phosphatase</fullName>
        <shortName evidence="10">PGP</shortName>
        <shortName evidence="10">PGPase</shortName>
        <ecNumber evidence="5 10">3.1.3.18</ecNumber>
    </recommendedName>
</protein>
<keyword evidence="7 10" id="KW-0378">Hydrolase</keyword>
<dbReference type="EMBL" id="CP023406">
    <property type="protein sequence ID" value="ATD66251.1"/>
    <property type="molecule type" value="Genomic_DNA"/>
</dbReference>